<organism evidence="1 2">
    <name type="scientific">Legionella maioricensis</name>
    <dbReference type="NCBI Taxonomy" id="2896528"/>
    <lineage>
        <taxon>Bacteria</taxon>
        <taxon>Pseudomonadati</taxon>
        <taxon>Pseudomonadota</taxon>
        <taxon>Gammaproteobacteria</taxon>
        <taxon>Legionellales</taxon>
        <taxon>Legionellaceae</taxon>
        <taxon>Legionella</taxon>
    </lineage>
</organism>
<evidence type="ECO:0000313" key="2">
    <source>
        <dbReference type="Proteomes" id="UP001139721"/>
    </source>
</evidence>
<dbReference type="AlphaFoldDB" id="A0A9X2D0E6"/>
<evidence type="ECO:0000313" key="1">
    <source>
        <dbReference type="EMBL" id="MCL9684204.1"/>
    </source>
</evidence>
<name>A0A9X2D0E6_9GAMM</name>
<protein>
    <submittedName>
        <fullName evidence="1">Uncharacterized protein</fullName>
    </submittedName>
</protein>
<accession>A0A9X2D0E6</accession>
<sequence length="306" mass="35613">MLPDYLYGSVSSPTVLRQGDIILLDGNLKNNFDSYFPGIIKPDQKRFGMILSQCCDLFKGEGRSCKVDHINICVLSSFERYLSRVIDSFAKKKNGFTLITENQYEGLSQKLIKLIKNSDPKNYFFLPNTQFFESHMIAVLSVNYPLRNDHYEDLLENRVGTLSDQFRNKLGFTMGKLYSRIATDDLSGYEYTLTEFIELELKKIKTTRIQCDKLVDEILSIDDDTATIDDLLQRAVEKQLKDERRKNKKKITSFLNSYIFVHYPEIAKLFSEKLDDCNGSEFRKKINNYLKDNITEKDIQKLFPDK</sequence>
<dbReference type="EMBL" id="JAJKBJ010000009">
    <property type="protein sequence ID" value="MCL9684204.1"/>
    <property type="molecule type" value="Genomic_DNA"/>
</dbReference>
<keyword evidence="2" id="KW-1185">Reference proteome</keyword>
<gene>
    <name evidence="1" type="ORF">LOX96_08885</name>
</gene>
<dbReference type="RefSeq" id="WP_250421115.1">
    <property type="nucleotide sequence ID" value="NZ_JAJKBJ010000009.1"/>
</dbReference>
<proteinExistence type="predicted"/>
<comment type="caution">
    <text evidence="1">The sequence shown here is derived from an EMBL/GenBank/DDBJ whole genome shotgun (WGS) entry which is preliminary data.</text>
</comment>
<reference evidence="1" key="1">
    <citation type="submission" date="2021-11" db="EMBL/GenBank/DDBJ databases">
        <title>Legionella maioricencis sp. nov., a new species isolated from hot water samples in Mallorca.</title>
        <authorList>
            <person name="Crespi S."/>
            <person name="Drasar V."/>
            <person name="Salva-Serra F."/>
            <person name="Jaen-Luchoro D."/>
            <person name="Pineiro-Iglesias B."/>
            <person name="Aliaga F."/>
            <person name="Fernandez-Juarez V."/>
            <person name="Coll G."/>
            <person name="Moore E.R.B."/>
            <person name="Bennasar-Figueras A."/>
        </authorList>
    </citation>
    <scope>NUCLEOTIDE SEQUENCE</scope>
    <source>
        <strain evidence="1">HCPI-6</strain>
    </source>
</reference>
<dbReference type="Proteomes" id="UP001139721">
    <property type="component" value="Unassembled WGS sequence"/>
</dbReference>